<gene>
    <name evidence="2" type="ORF">DQ356_00885</name>
</gene>
<feature type="compositionally biased region" description="Basic and acidic residues" evidence="1">
    <location>
        <begin position="24"/>
        <end position="36"/>
    </location>
</feature>
<dbReference type="Proteomes" id="UP000252172">
    <property type="component" value="Unassembled WGS sequence"/>
</dbReference>
<proteinExistence type="predicted"/>
<dbReference type="PROSITE" id="PS51257">
    <property type="entry name" value="PROKAR_LIPOPROTEIN"/>
    <property type="match status" value="1"/>
</dbReference>
<reference evidence="2 3" key="1">
    <citation type="submission" date="2018-07" db="EMBL/GenBank/DDBJ databases">
        <title>Chryseobacterium lacus sp. nov., isolated from lake water.</title>
        <authorList>
            <person name="Li C.-M."/>
        </authorList>
    </citation>
    <scope>NUCLEOTIDE SEQUENCE [LARGE SCALE GENOMIC DNA]</scope>
    <source>
        <strain evidence="2 3">YLOS41</strain>
    </source>
</reference>
<organism evidence="2 3">
    <name type="scientific">Chryseobacterium lacus</name>
    <dbReference type="NCBI Taxonomy" id="2058346"/>
    <lineage>
        <taxon>Bacteria</taxon>
        <taxon>Pseudomonadati</taxon>
        <taxon>Bacteroidota</taxon>
        <taxon>Flavobacteriia</taxon>
        <taxon>Flavobacteriales</taxon>
        <taxon>Weeksellaceae</taxon>
        <taxon>Chryseobacterium group</taxon>
        <taxon>Chryseobacterium</taxon>
    </lineage>
</organism>
<accession>A0A368N410</accession>
<evidence type="ECO:0000256" key="1">
    <source>
        <dbReference type="SAM" id="MobiDB-lite"/>
    </source>
</evidence>
<comment type="caution">
    <text evidence="2">The sequence shown here is derived from an EMBL/GenBank/DDBJ whole genome shotgun (WGS) entry which is preliminary data.</text>
</comment>
<dbReference type="RefSeq" id="WP_114302578.1">
    <property type="nucleotide sequence ID" value="NZ_QPIE01000001.1"/>
</dbReference>
<dbReference type="AlphaFoldDB" id="A0A368N410"/>
<sequence length="60" mass="6581">MKSLYLAAVLLFFAACADKKEDRESYKEDHNARHMNTELGETAATVSDSAGIKNDSISTD</sequence>
<keyword evidence="3" id="KW-1185">Reference proteome</keyword>
<evidence type="ECO:0000313" key="3">
    <source>
        <dbReference type="Proteomes" id="UP000252172"/>
    </source>
</evidence>
<protein>
    <recommendedName>
        <fullName evidence="4">Lipoprotein</fullName>
    </recommendedName>
</protein>
<evidence type="ECO:0008006" key="4">
    <source>
        <dbReference type="Google" id="ProtNLM"/>
    </source>
</evidence>
<feature type="region of interest" description="Disordered" evidence="1">
    <location>
        <begin position="24"/>
        <end position="60"/>
    </location>
</feature>
<dbReference type="EMBL" id="QPIE01000001">
    <property type="protein sequence ID" value="RCU44803.1"/>
    <property type="molecule type" value="Genomic_DNA"/>
</dbReference>
<evidence type="ECO:0000313" key="2">
    <source>
        <dbReference type="EMBL" id="RCU44803.1"/>
    </source>
</evidence>
<name>A0A368N410_9FLAO</name>